<dbReference type="RefSeq" id="WP_254094009.1">
    <property type="nucleotide sequence ID" value="NZ_JAHESC010000070.1"/>
</dbReference>
<organism evidence="1 2">
    <name type="scientific">Dawidia soli</name>
    <dbReference type="NCBI Taxonomy" id="2782352"/>
    <lineage>
        <taxon>Bacteria</taxon>
        <taxon>Pseudomonadati</taxon>
        <taxon>Bacteroidota</taxon>
        <taxon>Cytophagia</taxon>
        <taxon>Cytophagales</taxon>
        <taxon>Chryseotaleaceae</taxon>
        <taxon>Dawidia</taxon>
    </lineage>
</organism>
<evidence type="ECO:0000313" key="1">
    <source>
        <dbReference type="EMBL" id="MBT1690528.1"/>
    </source>
</evidence>
<accession>A0AAP2DEG6</accession>
<sequence>MINNKRLLSVFALAGILGLASCSSDDDGGKGSVVSKDEAKTKIASFNSTAKADLQDLQDIEGLQAAQDFFDLANADDPFGRVPADHKKLRAFFREKGKDFRSVFTKGTAAGRTSAEEAFNYEANLGKYAWNSDLQEFEMIDESSIISIEFPTEGSATNDARLDLTAYSEVELVDEEWGDTYYEPEVLKAALYVDDAKVVGVDLDVDWDDQGFPLKANIALTVTPFKLTVGFDTQGSTSNSLSVSLLRNDETVVATSITVNYKDASKSEESVKSIEGYVQLRNLKLQGNINAEAANNSQGEVDLNDFVKLALYDGNQKLADVVFEDQDGAAVAYLQYADGSKEKVETALQPVIDEIDAISDDFDNE</sequence>
<protein>
    <submittedName>
        <fullName evidence="1">Uncharacterized protein</fullName>
    </submittedName>
</protein>
<dbReference type="AlphaFoldDB" id="A0AAP2DEG6"/>
<proteinExistence type="predicted"/>
<name>A0AAP2DEG6_9BACT</name>
<dbReference type="Proteomes" id="UP001319180">
    <property type="component" value="Unassembled WGS sequence"/>
</dbReference>
<evidence type="ECO:0000313" key="2">
    <source>
        <dbReference type="Proteomes" id="UP001319180"/>
    </source>
</evidence>
<dbReference type="EMBL" id="JAHESC010000070">
    <property type="protein sequence ID" value="MBT1690528.1"/>
    <property type="molecule type" value="Genomic_DNA"/>
</dbReference>
<keyword evidence="2" id="KW-1185">Reference proteome</keyword>
<dbReference type="PROSITE" id="PS51257">
    <property type="entry name" value="PROKAR_LIPOPROTEIN"/>
    <property type="match status" value="1"/>
</dbReference>
<gene>
    <name evidence="1" type="ORF">KK078_28445</name>
</gene>
<comment type="caution">
    <text evidence="1">The sequence shown here is derived from an EMBL/GenBank/DDBJ whole genome shotgun (WGS) entry which is preliminary data.</text>
</comment>
<reference evidence="1 2" key="1">
    <citation type="submission" date="2021-05" db="EMBL/GenBank/DDBJ databases">
        <title>A Polyphasic approach of four new species of the genus Ohtaekwangia: Ohtaekwangia histidinii sp. nov., Ohtaekwangia cretensis sp. nov., Ohtaekwangia indiensis sp. nov., Ohtaekwangia reichenbachii sp. nov. from diverse environment.</title>
        <authorList>
            <person name="Octaviana S."/>
        </authorList>
    </citation>
    <scope>NUCLEOTIDE SEQUENCE [LARGE SCALE GENOMIC DNA]</scope>
    <source>
        <strain evidence="1 2">PWU37</strain>
    </source>
</reference>